<organism evidence="1 2">
    <name type="scientific">Pseudoalteromonas rubra</name>
    <dbReference type="NCBI Taxonomy" id="43658"/>
    <lineage>
        <taxon>Bacteria</taxon>
        <taxon>Pseudomonadati</taxon>
        <taxon>Pseudomonadota</taxon>
        <taxon>Gammaproteobacteria</taxon>
        <taxon>Alteromonadales</taxon>
        <taxon>Pseudoalteromonadaceae</taxon>
        <taxon>Pseudoalteromonas</taxon>
    </lineage>
</organism>
<dbReference type="RefSeq" id="WP_058795390.1">
    <property type="nucleotide sequence ID" value="NZ_CP013611.1"/>
</dbReference>
<evidence type="ECO:0000313" key="1">
    <source>
        <dbReference type="EMBL" id="ALU41942.1"/>
    </source>
</evidence>
<dbReference type="KEGG" id="prr:AT705_02750"/>
<evidence type="ECO:0000313" key="2">
    <source>
        <dbReference type="Proteomes" id="UP000069015"/>
    </source>
</evidence>
<gene>
    <name evidence="1" type="ORF">AT705_02750</name>
</gene>
<accession>A0A0U3HWE9</accession>
<dbReference type="Proteomes" id="UP000069015">
    <property type="component" value="Chromosome 1"/>
</dbReference>
<name>A0A0U3HWE9_9GAMM</name>
<proteinExistence type="predicted"/>
<protein>
    <submittedName>
        <fullName evidence="1">Uncharacterized protein</fullName>
    </submittedName>
</protein>
<dbReference type="EMBL" id="CP013611">
    <property type="protein sequence ID" value="ALU41942.1"/>
    <property type="molecule type" value="Genomic_DNA"/>
</dbReference>
<sequence>MPVIRYKHNYGHILLTTGGLLRNTKCVNRGSVRCTDLDDQEHYLLFRGFTSELRAYHFERVTMHDVTGITGDETGLSGWVDLKGHYIGVWCDDGVYLALDATGYPVEDKDYTPPKKAPGVVINLARVRKLR</sequence>
<dbReference type="AlphaFoldDB" id="A0A0U3HWE9"/>
<reference evidence="1 2" key="1">
    <citation type="submission" date="2015-12" db="EMBL/GenBank/DDBJ databases">
        <title>Complete genome sequence of Pseudoalteromonas rubra SCSIO 6842, harboring a conjugative plasmid.</title>
        <authorList>
            <person name="Li B."/>
            <person name="Wang X."/>
        </authorList>
    </citation>
    <scope>NUCLEOTIDE SEQUENCE [LARGE SCALE GENOMIC DNA]</scope>
    <source>
        <strain evidence="1 2">SCSIO 6842</strain>
    </source>
</reference>